<gene>
    <name evidence="2" type="ORF">GOP47_0001173</name>
</gene>
<feature type="compositionally biased region" description="Basic and acidic residues" evidence="1">
    <location>
        <begin position="15"/>
        <end position="24"/>
    </location>
</feature>
<dbReference type="EMBL" id="JABFUD020000001">
    <property type="protein sequence ID" value="KAI5085004.1"/>
    <property type="molecule type" value="Genomic_DNA"/>
</dbReference>
<feature type="region of interest" description="Disordered" evidence="1">
    <location>
        <begin position="1"/>
        <end position="24"/>
    </location>
</feature>
<keyword evidence="3" id="KW-1185">Reference proteome</keyword>
<protein>
    <submittedName>
        <fullName evidence="2">Uncharacterized protein</fullName>
    </submittedName>
</protein>
<sequence>MSSTHKSFLTVAAAPKKDPAARQDSRITALETQIRELAARQDSRITALETQIRELILENAELKQRLSKLEETKAKENEIVLAKTHEVEASLIESIKAAQKEAHEVVHKKINNKIQATLQESLALKIRIEGLS</sequence>
<dbReference type="AlphaFoldDB" id="A0A9D4VEN4"/>
<accession>A0A9D4VEN4</accession>
<evidence type="ECO:0000313" key="2">
    <source>
        <dbReference type="EMBL" id="KAI5085004.1"/>
    </source>
</evidence>
<comment type="caution">
    <text evidence="2">The sequence shown here is derived from an EMBL/GenBank/DDBJ whole genome shotgun (WGS) entry which is preliminary data.</text>
</comment>
<evidence type="ECO:0000256" key="1">
    <source>
        <dbReference type="SAM" id="MobiDB-lite"/>
    </source>
</evidence>
<dbReference type="Proteomes" id="UP000886520">
    <property type="component" value="Chromosome 1"/>
</dbReference>
<proteinExistence type="predicted"/>
<reference evidence="2" key="1">
    <citation type="submission" date="2021-01" db="EMBL/GenBank/DDBJ databases">
        <title>Adiantum capillus-veneris genome.</title>
        <authorList>
            <person name="Fang Y."/>
            <person name="Liao Q."/>
        </authorList>
    </citation>
    <scope>NUCLEOTIDE SEQUENCE</scope>
    <source>
        <strain evidence="2">H3</strain>
        <tissue evidence="2">Leaf</tissue>
    </source>
</reference>
<name>A0A9D4VEN4_ADICA</name>
<evidence type="ECO:0000313" key="3">
    <source>
        <dbReference type="Proteomes" id="UP000886520"/>
    </source>
</evidence>
<organism evidence="2 3">
    <name type="scientific">Adiantum capillus-veneris</name>
    <name type="common">Maidenhair fern</name>
    <dbReference type="NCBI Taxonomy" id="13818"/>
    <lineage>
        <taxon>Eukaryota</taxon>
        <taxon>Viridiplantae</taxon>
        <taxon>Streptophyta</taxon>
        <taxon>Embryophyta</taxon>
        <taxon>Tracheophyta</taxon>
        <taxon>Polypodiopsida</taxon>
        <taxon>Polypodiidae</taxon>
        <taxon>Polypodiales</taxon>
        <taxon>Pteridineae</taxon>
        <taxon>Pteridaceae</taxon>
        <taxon>Vittarioideae</taxon>
        <taxon>Adiantum</taxon>
    </lineage>
</organism>